<dbReference type="Proteomes" id="UP000836387">
    <property type="component" value="Unassembled WGS sequence"/>
</dbReference>
<comment type="caution">
    <text evidence="1">The sequence shown here is derived from an EMBL/GenBank/DDBJ whole genome shotgun (WGS) entry which is preliminary data.</text>
</comment>
<accession>A0ACA9U2K3</accession>
<proteinExistence type="predicted"/>
<sequence length="540" mass="59133">MSLNTIILEHELLGKVTGIEAGLHVTQFLGIKYASVKGRFEESLLFEQSQGDATRFGPACPQDANALQIEQEHLIQKALPLSGDNPVESETECLNLNITVPRDIPTGTKLPVLVWIHGGGFLFGANFWPQTDMRRLVTLGIESGMPFGFPNSAYLLSYRTNSFGFLASFELQEAGYHGNYGIKDQINAFAWIKKFITGFGGDPDNVTAMGESCGGVSATLLLHSNEPLFSRVISMGGHALLMAPIPLETANEAYAKVVDCLGLRDLSPAQRVEKLRTIPHKDIIDKVPSNIPNRPVIDGALFQRALTAQDVENATDTESIPGKAWCQDLLIGDCQADGYIISSALDSHKKDIGSRLVASLTRSLSKTPQLVTSTLSDYHITDAESDDTAFHRIVALLTDVGFYAPLEIAARGWPNTHGRYIYHFNAPNPFHGPLQGKASHVLDVAYAFQNYNDYLSPPDICIAKDFGLAIVHFAHKGLPGWPAWSEDALEDPGVFGHVTDPDTTFSTTGRSQRRPFIPSLLEEYSHDLLWGALQKFLNGE</sequence>
<evidence type="ECO:0000313" key="2">
    <source>
        <dbReference type="Proteomes" id="UP000836387"/>
    </source>
</evidence>
<name>A0ACA9U2K3_BIOOC</name>
<gene>
    <name evidence="1" type="ORF">CRV2_00012705</name>
</gene>
<keyword evidence="2" id="KW-1185">Reference proteome</keyword>
<reference evidence="1" key="1">
    <citation type="submission" date="2020-04" db="EMBL/GenBank/DDBJ databases">
        <authorList>
            <person name="Broberg M."/>
        </authorList>
    </citation>
    <scope>NUCLEOTIDE SEQUENCE</scope>
</reference>
<organism evidence="1 2">
    <name type="scientific">Clonostachys rosea f. rosea IK726</name>
    <dbReference type="NCBI Taxonomy" id="1349383"/>
    <lineage>
        <taxon>Eukaryota</taxon>
        <taxon>Fungi</taxon>
        <taxon>Dikarya</taxon>
        <taxon>Ascomycota</taxon>
        <taxon>Pezizomycotina</taxon>
        <taxon>Sordariomycetes</taxon>
        <taxon>Hypocreomycetidae</taxon>
        <taxon>Hypocreales</taxon>
        <taxon>Bionectriaceae</taxon>
        <taxon>Clonostachys</taxon>
    </lineage>
</organism>
<dbReference type="EMBL" id="CADEHS020000012">
    <property type="protein sequence ID" value="CAG9947531.1"/>
    <property type="molecule type" value="Genomic_DNA"/>
</dbReference>
<protein>
    <submittedName>
        <fullName evidence="1">Uncharacterized protein</fullName>
    </submittedName>
</protein>
<evidence type="ECO:0000313" key="1">
    <source>
        <dbReference type="EMBL" id="CAG9947531.1"/>
    </source>
</evidence>
<reference evidence="1" key="2">
    <citation type="submission" date="2021-10" db="EMBL/GenBank/DDBJ databases">
        <authorList>
            <person name="Piombo E."/>
        </authorList>
    </citation>
    <scope>NUCLEOTIDE SEQUENCE</scope>
</reference>